<dbReference type="Proteomes" id="UP000002009">
    <property type="component" value="Chromosome 1"/>
</dbReference>
<dbReference type="OrthoDB" id="10609594at2759"/>
<gene>
    <name evidence="1" type="ORF">MICPUN_55618</name>
</gene>
<dbReference type="GeneID" id="8250698"/>
<keyword evidence="2" id="KW-1185">Reference proteome</keyword>
<evidence type="ECO:0000313" key="1">
    <source>
        <dbReference type="EMBL" id="ACO68658.1"/>
    </source>
</evidence>
<organism evidence="1 2">
    <name type="scientific">Micromonas commoda (strain RCC299 / NOUM17 / CCMP2709)</name>
    <name type="common">Picoplanktonic green alga</name>
    <dbReference type="NCBI Taxonomy" id="296587"/>
    <lineage>
        <taxon>Eukaryota</taxon>
        <taxon>Viridiplantae</taxon>
        <taxon>Chlorophyta</taxon>
        <taxon>Mamiellophyceae</taxon>
        <taxon>Mamiellales</taxon>
        <taxon>Mamiellaceae</taxon>
        <taxon>Micromonas</taxon>
    </lineage>
</organism>
<evidence type="ECO:0000313" key="2">
    <source>
        <dbReference type="Proteomes" id="UP000002009"/>
    </source>
</evidence>
<dbReference type="InParanoid" id="C1FEZ0"/>
<dbReference type="RefSeq" id="XP_002507400.1">
    <property type="nucleotide sequence ID" value="XM_002507354.1"/>
</dbReference>
<name>C1FEZ0_MICCC</name>
<dbReference type="EMBL" id="CP001574">
    <property type="protein sequence ID" value="ACO68658.1"/>
    <property type="molecule type" value="Genomic_DNA"/>
</dbReference>
<protein>
    <submittedName>
        <fullName evidence="1">Uncharacterized protein</fullName>
    </submittedName>
</protein>
<dbReference type="KEGG" id="mis:MICPUN_55618"/>
<sequence>MPVSPAQAFALANGGNFASCLTLPREQTLQIFCTDEYRTGKGKVNEEAEVAWRFMGTTGIVACTAAVLADKACGAEDKKKLNGALAATSFINAGFFATNITMKNDVKPAMRALNIATNLGIGAYALKEALGK</sequence>
<proteinExistence type="predicted"/>
<accession>C1FEZ0</accession>
<dbReference type="AlphaFoldDB" id="C1FEZ0"/>
<reference evidence="1 2" key="1">
    <citation type="journal article" date="2009" name="Science">
        <title>Green evolution and dynamic adaptations revealed by genomes of the marine picoeukaryotes Micromonas.</title>
        <authorList>
            <person name="Worden A.Z."/>
            <person name="Lee J.H."/>
            <person name="Mock T."/>
            <person name="Rouze P."/>
            <person name="Simmons M.P."/>
            <person name="Aerts A.L."/>
            <person name="Allen A.E."/>
            <person name="Cuvelier M.L."/>
            <person name="Derelle E."/>
            <person name="Everett M.V."/>
            <person name="Foulon E."/>
            <person name="Grimwood J."/>
            <person name="Gundlach H."/>
            <person name="Henrissat B."/>
            <person name="Napoli C."/>
            <person name="McDonald S.M."/>
            <person name="Parker M.S."/>
            <person name="Rombauts S."/>
            <person name="Salamov A."/>
            <person name="Von Dassow P."/>
            <person name="Badger J.H."/>
            <person name="Coutinho P.M."/>
            <person name="Demir E."/>
            <person name="Dubchak I."/>
            <person name="Gentemann C."/>
            <person name="Eikrem W."/>
            <person name="Gready J.E."/>
            <person name="John U."/>
            <person name="Lanier W."/>
            <person name="Lindquist E.A."/>
            <person name="Lucas S."/>
            <person name="Mayer K.F."/>
            <person name="Moreau H."/>
            <person name="Not F."/>
            <person name="Otillar R."/>
            <person name="Panaud O."/>
            <person name="Pangilinan J."/>
            <person name="Paulsen I."/>
            <person name="Piegu B."/>
            <person name="Poliakov A."/>
            <person name="Robbens S."/>
            <person name="Schmutz J."/>
            <person name="Toulza E."/>
            <person name="Wyss T."/>
            <person name="Zelensky A."/>
            <person name="Zhou K."/>
            <person name="Armbrust E.V."/>
            <person name="Bhattacharya D."/>
            <person name="Goodenough U.W."/>
            <person name="Van de Peer Y."/>
            <person name="Grigoriev I.V."/>
        </authorList>
    </citation>
    <scope>NUCLEOTIDE SEQUENCE [LARGE SCALE GENOMIC DNA]</scope>
    <source>
        <strain evidence="2">RCC299 / NOUM17</strain>
    </source>
</reference>